<organism evidence="2 3">
    <name type="scientific">Allopseudospirillum japonicum</name>
    <dbReference type="NCBI Taxonomy" id="64971"/>
    <lineage>
        <taxon>Bacteria</taxon>
        <taxon>Pseudomonadati</taxon>
        <taxon>Pseudomonadota</taxon>
        <taxon>Gammaproteobacteria</taxon>
        <taxon>Oceanospirillales</taxon>
        <taxon>Oceanospirillaceae</taxon>
        <taxon>Allopseudospirillum</taxon>
    </lineage>
</organism>
<dbReference type="InterPro" id="IPR025382">
    <property type="entry name" value="Cap4-like_endonuclease_dom"/>
</dbReference>
<dbReference type="STRING" id="64971.SAMN05421831_102294"/>
<dbReference type="EMBL" id="FNYH01000002">
    <property type="protein sequence ID" value="SEI48359.1"/>
    <property type="molecule type" value="Genomic_DNA"/>
</dbReference>
<proteinExistence type="predicted"/>
<dbReference type="AlphaFoldDB" id="A0A1H6QXL5"/>
<accession>A0A1H6QXL5</accession>
<dbReference type="GO" id="GO:0004518">
    <property type="term" value="F:nuclease activity"/>
    <property type="evidence" value="ECO:0007669"/>
    <property type="project" value="InterPro"/>
</dbReference>
<dbReference type="Pfam" id="PF14130">
    <property type="entry name" value="Cap4_nuclease"/>
    <property type="match status" value="1"/>
</dbReference>
<evidence type="ECO:0000259" key="1">
    <source>
        <dbReference type="Pfam" id="PF14130"/>
    </source>
</evidence>
<protein>
    <recommendedName>
        <fullName evidence="1">CD-NTase associated protein 4-like DNA endonuclease domain-containing protein</fullName>
    </recommendedName>
</protein>
<evidence type="ECO:0000313" key="2">
    <source>
        <dbReference type="EMBL" id="SEI48359.1"/>
    </source>
</evidence>
<reference evidence="3" key="1">
    <citation type="submission" date="2016-10" db="EMBL/GenBank/DDBJ databases">
        <authorList>
            <person name="Varghese N."/>
            <person name="Submissions S."/>
        </authorList>
    </citation>
    <scope>NUCLEOTIDE SEQUENCE [LARGE SCALE GENOMIC DNA]</scope>
    <source>
        <strain evidence="3">DSM 7165</strain>
    </source>
</reference>
<feature type="domain" description="CD-NTase associated protein 4-like DNA endonuclease" evidence="1">
    <location>
        <begin position="21"/>
        <end position="223"/>
    </location>
</feature>
<keyword evidence="3" id="KW-1185">Reference proteome</keyword>
<dbReference type="Proteomes" id="UP000242999">
    <property type="component" value="Unassembled WGS sequence"/>
</dbReference>
<name>A0A1H6QXL5_9GAMM</name>
<gene>
    <name evidence="2" type="ORF">SAMN05421831_102294</name>
</gene>
<dbReference type="OrthoDB" id="6678516at2"/>
<sequence length="361" mass="41080">MNSKESKSQINPLGLDAKREKAGSDTYRKYNYQYHWAFCRMLDEHSEGNEYAIFIEEHEDVTLANSLNGSSALFEFNQIKEIGSKSTISSLTKDKEKTVSPLKKLASSVCNKKFSGRVSSVNFVSTGGFSFDLHKEGLSFEVIKVGQLTEGEKAKILSCISEIDKTNMLESKMAFIIPELPEKGFDLAVEGKISQLINKRVPGCTYNSSSIYSCIIRDLQRKGENSFDYHDWDDSLKKKAVTSKQLDEIIDQHVKRKPDENLTTELLYILKDEYNLNSLNRRNIVSAFDRYYTAKLSNRDSELHKVSEEIKKLIKEKIDNFSTAAELDKYVFSQATDLLAGYFPSREDFSGAFLYELVALK</sequence>
<evidence type="ECO:0000313" key="3">
    <source>
        <dbReference type="Proteomes" id="UP000242999"/>
    </source>
</evidence>
<dbReference type="RefSeq" id="WP_093308628.1">
    <property type="nucleotide sequence ID" value="NZ_FNYH01000002.1"/>
</dbReference>